<evidence type="ECO:0000256" key="1">
    <source>
        <dbReference type="ARBA" id="ARBA00004651"/>
    </source>
</evidence>
<accession>A0AAP2DPB6</accession>
<evidence type="ECO:0000313" key="7">
    <source>
        <dbReference type="EMBL" id="MBT1700038.1"/>
    </source>
</evidence>
<keyword evidence="5 6" id="KW-0472">Membrane</keyword>
<gene>
    <name evidence="7" type="ORF">KK083_24335</name>
</gene>
<proteinExistence type="predicted"/>
<organism evidence="7 8">
    <name type="scientific">Chryseosolibacter histidini</name>
    <dbReference type="NCBI Taxonomy" id="2782349"/>
    <lineage>
        <taxon>Bacteria</taxon>
        <taxon>Pseudomonadati</taxon>
        <taxon>Bacteroidota</taxon>
        <taxon>Cytophagia</taxon>
        <taxon>Cytophagales</taxon>
        <taxon>Chryseotaleaceae</taxon>
        <taxon>Chryseosolibacter</taxon>
    </lineage>
</organism>
<dbReference type="RefSeq" id="WP_254168356.1">
    <property type="nucleotide sequence ID" value="NZ_JAHESF010000033.1"/>
</dbReference>
<dbReference type="InterPro" id="IPR001123">
    <property type="entry name" value="LeuE-type"/>
</dbReference>
<evidence type="ECO:0000256" key="2">
    <source>
        <dbReference type="ARBA" id="ARBA00022475"/>
    </source>
</evidence>
<dbReference type="AlphaFoldDB" id="A0AAP2DPB6"/>
<dbReference type="GO" id="GO:0005886">
    <property type="term" value="C:plasma membrane"/>
    <property type="evidence" value="ECO:0007669"/>
    <property type="project" value="UniProtKB-SubCell"/>
</dbReference>
<dbReference type="Pfam" id="PF01810">
    <property type="entry name" value="LysE"/>
    <property type="match status" value="1"/>
</dbReference>
<dbReference type="GO" id="GO:0006865">
    <property type="term" value="P:amino acid transport"/>
    <property type="evidence" value="ECO:0007669"/>
    <property type="project" value="InterPro"/>
</dbReference>
<keyword evidence="4 6" id="KW-1133">Transmembrane helix</keyword>
<comment type="caution">
    <text evidence="7">The sequence shown here is derived from an EMBL/GenBank/DDBJ whole genome shotgun (WGS) entry which is preliminary data.</text>
</comment>
<name>A0AAP2DPB6_9BACT</name>
<evidence type="ECO:0000256" key="6">
    <source>
        <dbReference type="SAM" id="Phobius"/>
    </source>
</evidence>
<evidence type="ECO:0000313" key="8">
    <source>
        <dbReference type="Proteomes" id="UP001319200"/>
    </source>
</evidence>
<evidence type="ECO:0000256" key="5">
    <source>
        <dbReference type="ARBA" id="ARBA00023136"/>
    </source>
</evidence>
<dbReference type="Proteomes" id="UP001319200">
    <property type="component" value="Unassembled WGS sequence"/>
</dbReference>
<feature type="transmembrane region" description="Helical" evidence="6">
    <location>
        <begin position="6"/>
        <end position="33"/>
    </location>
</feature>
<feature type="transmembrane region" description="Helical" evidence="6">
    <location>
        <begin position="112"/>
        <end position="129"/>
    </location>
</feature>
<feature type="transmembrane region" description="Helical" evidence="6">
    <location>
        <begin position="40"/>
        <end position="59"/>
    </location>
</feature>
<feature type="transmembrane region" description="Helical" evidence="6">
    <location>
        <begin position="71"/>
        <end position="91"/>
    </location>
</feature>
<dbReference type="EMBL" id="JAHESF010000033">
    <property type="protein sequence ID" value="MBT1700038.1"/>
    <property type="molecule type" value="Genomic_DNA"/>
</dbReference>
<evidence type="ECO:0000256" key="3">
    <source>
        <dbReference type="ARBA" id="ARBA00022692"/>
    </source>
</evidence>
<feature type="transmembrane region" description="Helical" evidence="6">
    <location>
        <begin position="181"/>
        <end position="203"/>
    </location>
</feature>
<reference evidence="7 8" key="1">
    <citation type="submission" date="2021-05" db="EMBL/GenBank/DDBJ databases">
        <title>A Polyphasic approach of four new species of the genus Ohtaekwangia: Ohtaekwangia histidinii sp. nov., Ohtaekwangia cretensis sp. nov., Ohtaekwangia indiensis sp. nov., Ohtaekwangia reichenbachii sp. nov. from diverse environment.</title>
        <authorList>
            <person name="Octaviana S."/>
        </authorList>
    </citation>
    <scope>NUCLEOTIDE SEQUENCE [LARGE SCALE GENOMIC DNA]</scope>
    <source>
        <strain evidence="7 8">PWU4</strain>
    </source>
</reference>
<keyword evidence="8" id="KW-1185">Reference proteome</keyword>
<comment type="subcellular location">
    <subcellularLocation>
        <location evidence="1">Cell membrane</location>
        <topology evidence="1">Multi-pass membrane protein</topology>
    </subcellularLocation>
</comment>
<protein>
    <submittedName>
        <fullName evidence="7">LysE family transporter</fullName>
    </submittedName>
</protein>
<keyword evidence="3 6" id="KW-0812">Transmembrane</keyword>
<evidence type="ECO:0000256" key="4">
    <source>
        <dbReference type="ARBA" id="ARBA00022989"/>
    </source>
</evidence>
<sequence length="204" mass="22855">MEALLTLSIAFLFSFIGTIPPGTMNLTIIGLGLEHRISTAWRFALAAALIEYPYAWLAVEFENLITSSPMITANFRIITGVVMTVLGVISLRSSQKPSPFAKRFQESGFRRGILLALLNPLALPFWVAMTAYLKSQRWIDLDTNMEVHFYLLGVSLGSLSLLIILAYLARRVVRQFQGNTFLKKIPGITLLVLGAYALIQYFFF</sequence>
<feature type="transmembrane region" description="Helical" evidence="6">
    <location>
        <begin position="149"/>
        <end position="169"/>
    </location>
</feature>
<keyword evidence="2" id="KW-1003">Cell membrane</keyword>